<evidence type="ECO:0000256" key="1">
    <source>
        <dbReference type="SAM" id="Phobius"/>
    </source>
</evidence>
<proteinExistence type="predicted"/>
<keyword evidence="1" id="KW-0472">Membrane</keyword>
<keyword evidence="1" id="KW-0812">Transmembrane</keyword>
<dbReference type="Proteomes" id="UP001589854">
    <property type="component" value="Unassembled WGS sequence"/>
</dbReference>
<feature type="transmembrane region" description="Helical" evidence="1">
    <location>
        <begin position="21"/>
        <end position="43"/>
    </location>
</feature>
<dbReference type="RefSeq" id="WP_378931623.1">
    <property type="nucleotide sequence ID" value="NZ_JBHLVO010000003.1"/>
</dbReference>
<comment type="caution">
    <text evidence="2">The sequence shown here is derived from an EMBL/GenBank/DDBJ whole genome shotgun (WGS) entry which is preliminary data.</text>
</comment>
<keyword evidence="1" id="KW-1133">Transmembrane helix</keyword>
<keyword evidence="3" id="KW-1185">Reference proteome</keyword>
<sequence length="68" mass="7955">MYEWLSVIGLFLYFPEDKTEYIPAGITMLIFALGAFFAFKFIVKLSKKEQEESDKLAQRINSEKVNKE</sequence>
<name>A0ABV6GBG6_9BACI</name>
<reference evidence="2 3" key="1">
    <citation type="submission" date="2024-09" db="EMBL/GenBank/DDBJ databases">
        <authorList>
            <person name="Sun Q."/>
            <person name="Mori K."/>
        </authorList>
    </citation>
    <scope>NUCLEOTIDE SEQUENCE [LARGE SCALE GENOMIC DNA]</scope>
    <source>
        <strain evidence="2 3">CCM 7228</strain>
    </source>
</reference>
<dbReference type="EMBL" id="JBHLVO010000003">
    <property type="protein sequence ID" value="MFC0271016.1"/>
    <property type="molecule type" value="Genomic_DNA"/>
</dbReference>
<evidence type="ECO:0000313" key="3">
    <source>
        <dbReference type="Proteomes" id="UP001589854"/>
    </source>
</evidence>
<protein>
    <submittedName>
        <fullName evidence="2">Uncharacterized protein</fullName>
    </submittedName>
</protein>
<accession>A0ABV6GBG6</accession>
<evidence type="ECO:0000313" key="2">
    <source>
        <dbReference type="EMBL" id="MFC0271016.1"/>
    </source>
</evidence>
<organism evidence="2 3">
    <name type="scientific">Metabacillus herbersteinensis</name>
    <dbReference type="NCBI Taxonomy" id="283816"/>
    <lineage>
        <taxon>Bacteria</taxon>
        <taxon>Bacillati</taxon>
        <taxon>Bacillota</taxon>
        <taxon>Bacilli</taxon>
        <taxon>Bacillales</taxon>
        <taxon>Bacillaceae</taxon>
        <taxon>Metabacillus</taxon>
    </lineage>
</organism>
<gene>
    <name evidence="2" type="ORF">ACFFIX_06080</name>
</gene>